<reference evidence="7" key="1">
    <citation type="submission" date="2020-05" db="EMBL/GenBank/DDBJ databases">
        <authorList>
            <person name="Chiriac C."/>
            <person name="Salcher M."/>
            <person name="Ghai R."/>
            <person name="Kavagutti S V."/>
        </authorList>
    </citation>
    <scope>NUCLEOTIDE SEQUENCE</scope>
</reference>
<gene>
    <name evidence="7" type="ORF">UFOPK1561_00161</name>
    <name evidence="8" type="ORF">UFOPK2044_00144</name>
</gene>
<dbReference type="GO" id="GO:0003924">
    <property type="term" value="F:GTPase activity"/>
    <property type="evidence" value="ECO:0007669"/>
    <property type="project" value="InterPro"/>
</dbReference>
<dbReference type="InterPro" id="IPR031157">
    <property type="entry name" value="G_TR_CS"/>
</dbReference>
<dbReference type="Gene3D" id="2.40.30.10">
    <property type="entry name" value="Translation factors"/>
    <property type="match status" value="1"/>
</dbReference>
<dbReference type="CDD" id="cd03709">
    <property type="entry name" value="lepA_C"/>
    <property type="match status" value="1"/>
</dbReference>
<dbReference type="Pfam" id="PF06421">
    <property type="entry name" value="LepA_C"/>
    <property type="match status" value="1"/>
</dbReference>
<dbReference type="SUPFAM" id="SSF52540">
    <property type="entry name" value="P-loop containing nucleoside triphosphate hydrolases"/>
    <property type="match status" value="1"/>
</dbReference>
<dbReference type="FunFam" id="3.30.70.870:FF:000004">
    <property type="entry name" value="Translation factor GUF1, mitochondrial"/>
    <property type="match status" value="1"/>
</dbReference>
<dbReference type="SUPFAM" id="SSF50447">
    <property type="entry name" value="Translation proteins"/>
    <property type="match status" value="1"/>
</dbReference>
<dbReference type="SMART" id="SM00838">
    <property type="entry name" value="EFG_C"/>
    <property type="match status" value="1"/>
</dbReference>
<dbReference type="SUPFAM" id="SSF54980">
    <property type="entry name" value="EF-G C-terminal domain-like"/>
    <property type="match status" value="2"/>
</dbReference>
<dbReference type="GO" id="GO:0045727">
    <property type="term" value="P:positive regulation of translation"/>
    <property type="evidence" value="ECO:0007669"/>
    <property type="project" value="TreeGrafter"/>
</dbReference>
<keyword evidence="2" id="KW-0547">Nucleotide-binding</keyword>
<dbReference type="InterPro" id="IPR035647">
    <property type="entry name" value="EFG_III/V"/>
</dbReference>
<dbReference type="FunFam" id="3.30.70.2570:FF:000001">
    <property type="entry name" value="Translation factor GUF1, mitochondrial"/>
    <property type="match status" value="1"/>
</dbReference>
<dbReference type="GO" id="GO:0043022">
    <property type="term" value="F:ribosome binding"/>
    <property type="evidence" value="ECO:0007669"/>
    <property type="project" value="TreeGrafter"/>
</dbReference>
<organism evidence="7">
    <name type="scientific">freshwater metagenome</name>
    <dbReference type="NCBI Taxonomy" id="449393"/>
    <lineage>
        <taxon>unclassified sequences</taxon>
        <taxon>metagenomes</taxon>
        <taxon>ecological metagenomes</taxon>
    </lineage>
</organism>
<name>A0A6J6CDA9_9ZZZZ</name>
<dbReference type="PANTHER" id="PTHR43512:SF4">
    <property type="entry name" value="TRANSLATION FACTOR GUF1 HOMOLOG, CHLOROPLASTIC"/>
    <property type="match status" value="1"/>
</dbReference>
<dbReference type="InterPro" id="IPR006297">
    <property type="entry name" value="EF-4"/>
</dbReference>
<accession>A0A6J6CDA9</accession>
<dbReference type="EMBL" id="CAEZSZ010000009">
    <property type="protein sequence ID" value="CAB4549440.1"/>
    <property type="molecule type" value="Genomic_DNA"/>
</dbReference>
<dbReference type="FunFam" id="3.40.50.300:FF:000078">
    <property type="entry name" value="Elongation factor 4"/>
    <property type="match status" value="1"/>
</dbReference>
<keyword evidence="5" id="KW-0342">GTP-binding</keyword>
<evidence type="ECO:0000259" key="6">
    <source>
        <dbReference type="PROSITE" id="PS51722"/>
    </source>
</evidence>
<dbReference type="CDD" id="cd01890">
    <property type="entry name" value="LepA"/>
    <property type="match status" value="1"/>
</dbReference>
<dbReference type="CDD" id="cd03699">
    <property type="entry name" value="EF4_II"/>
    <property type="match status" value="1"/>
</dbReference>
<dbReference type="FunFam" id="2.40.30.10:FF:000015">
    <property type="entry name" value="Translation factor GUF1, mitochondrial"/>
    <property type="match status" value="1"/>
</dbReference>
<dbReference type="InterPro" id="IPR035654">
    <property type="entry name" value="LepA_IV"/>
</dbReference>
<dbReference type="InterPro" id="IPR000640">
    <property type="entry name" value="EFG_V-like"/>
</dbReference>
<dbReference type="CDD" id="cd16260">
    <property type="entry name" value="EF4_III"/>
    <property type="match status" value="1"/>
</dbReference>
<evidence type="ECO:0000256" key="1">
    <source>
        <dbReference type="ARBA" id="ARBA00005454"/>
    </source>
</evidence>
<dbReference type="GO" id="GO:0006412">
    <property type="term" value="P:translation"/>
    <property type="evidence" value="ECO:0007669"/>
    <property type="project" value="UniProtKB-KW"/>
</dbReference>
<protein>
    <submittedName>
        <fullName evidence="7">Unannotated protein</fullName>
    </submittedName>
</protein>
<dbReference type="NCBIfam" id="TIGR01393">
    <property type="entry name" value="lepA"/>
    <property type="match status" value="1"/>
</dbReference>
<dbReference type="Pfam" id="PF00009">
    <property type="entry name" value="GTP_EFTU"/>
    <property type="match status" value="1"/>
</dbReference>
<proteinExistence type="inferred from homology"/>
<dbReference type="NCBIfam" id="TIGR00231">
    <property type="entry name" value="small_GTP"/>
    <property type="match status" value="1"/>
</dbReference>
<evidence type="ECO:0000313" key="8">
    <source>
        <dbReference type="EMBL" id="CAB4627139.1"/>
    </source>
</evidence>
<dbReference type="Gene3D" id="3.40.50.300">
    <property type="entry name" value="P-loop containing nucleotide triphosphate hydrolases"/>
    <property type="match status" value="1"/>
</dbReference>
<dbReference type="GO" id="GO:0005525">
    <property type="term" value="F:GTP binding"/>
    <property type="evidence" value="ECO:0007669"/>
    <property type="project" value="UniProtKB-KW"/>
</dbReference>
<evidence type="ECO:0000313" key="7">
    <source>
        <dbReference type="EMBL" id="CAB4549440.1"/>
    </source>
</evidence>
<dbReference type="PROSITE" id="PS51722">
    <property type="entry name" value="G_TR_2"/>
    <property type="match status" value="1"/>
</dbReference>
<feature type="domain" description="Tr-type G" evidence="6">
    <location>
        <begin position="61"/>
        <end position="242"/>
    </location>
</feature>
<dbReference type="PRINTS" id="PR00315">
    <property type="entry name" value="ELONGATNFCT"/>
</dbReference>
<keyword evidence="4" id="KW-0648">Protein biosynthesis</keyword>
<dbReference type="AlphaFoldDB" id="A0A6J6CDA9"/>
<sequence>MLSAPIRIGQPLDAWSRAEQGLPRQCLCENKRAKSVISLQLRSTLSPRATRRLEPSKTDPAMIRNFCIIAHIDHGKSTLADRMLQLTGVVDERSMRAQYLDRMDIERERGITIKSQAVRMPWESNGETYALNMIDTPGHVDFTYEVSRSLAACEGAVLLVDAAQGIEAQTLANLYLAMENDLQIIPVLNKIDLPAAQPEKYAEELANLIGGNPEDCLRVSGKTGVGVDALLDKIVATVPHPVGDPDAPARAMIFDSVYDSYRGVVTYVRVIDGHFAPREQITMMSTRSMHEALEIGVSSPEPEPTKGLGVGEVGYLITGVKDVRQSKVGDTVTTKIRPATQALKGYADPKPMVFSGIYPIDGGDYPMLREALDKLKLSDAALVYEPETSVALGFGFRCGFLGLLHLEIVTERLEREFGLELIATAPSVVYQVTLESGQEQTVTNPSEFPGGKIKKILEPMVKATLLLPKDYTGTVMELCQSRRGTMIDMQYIGEDRVQLRYTLPLAEIVFDFFDQLKSKTAGYASLDYEEVGLAEGELVKVDLLLQGEQVDAFSAIVHKDKAYAYGVMITAKLRELIPRQQFEVPIQAAIGARIIARESVRAMRKDVLAKCYGGDITRKRKLLEKQKEGKKRMKMVGRVEVPQEAFIAALSSDSEKKGEKKGK</sequence>
<dbReference type="InterPro" id="IPR038363">
    <property type="entry name" value="LepA_C_sf"/>
</dbReference>
<dbReference type="HAMAP" id="MF_00071">
    <property type="entry name" value="LepA"/>
    <property type="match status" value="1"/>
</dbReference>
<comment type="similarity">
    <text evidence="1">Belongs to the TRAFAC class translation factor GTPase superfamily. Classic translation factor GTPase family. LepA subfamily.</text>
</comment>
<dbReference type="FunFam" id="3.30.70.240:FF:000007">
    <property type="entry name" value="Translation factor GUF1, mitochondrial"/>
    <property type="match status" value="1"/>
</dbReference>
<dbReference type="Pfam" id="PF00679">
    <property type="entry name" value="EFG_C"/>
    <property type="match status" value="1"/>
</dbReference>
<evidence type="ECO:0000256" key="3">
    <source>
        <dbReference type="ARBA" id="ARBA00022801"/>
    </source>
</evidence>
<dbReference type="Gene3D" id="3.30.70.870">
    <property type="entry name" value="Elongation Factor G (Translational Gtpase), domain 3"/>
    <property type="match status" value="1"/>
</dbReference>
<dbReference type="InterPro" id="IPR000795">
    <property type="entry name" value="T_Tr_GTP-bd_dom"/>
</dbReference>
<keyword evidence="3" id="KW-0378">Hydrolase</keyword>
<dbReference type="InterPro" id="IPR027417">
    <property type="entry name" value="P-loop_NTPase"/>
</dbReference>
<dbReference type="PROSITE" id="PS00301">
    <property type="entry name" value="G_TR_1"/>
    <property type="match status" value="1"/>
</dbReference>
<dbReference type="Gene3D" id="3.30.70.2570">
    <property type="entry name" value="Elongation factor 4, C-terminal domain"/>
    <property type="match status" value="1"/>
</dbReference>
<evidence type="ECO:0000256" key="4">
    <source>
        <dbReference type="ARBA" id="ARBA00022917"/>
    </source>
</evidence>
<dbReference type="EMBL" id="CAEZVO010000009">
    <property type="protein sequence ID" value="CAB4627139.1"/>
    <property type="molecule type" value="Genomic_DNA"/>
</dbReference>
<evidence type="ECO:0000256" key="2">
    <source>
        <dbReference type="ARBA" id="ARBA00022741"/>
    </source>
</evidence>
<dbReference type="InterPro" id="IPR005225">
    <property type="entry name" value="Small_GTP-bd"/>
</dbReference>
<dbReference type="Gene3D" id="3.30.70.240">
    <property type="match status" value="1"/>
</dbReference>
<dbReference type="InterPro" id="IPR009000">
    <property type="entry name" value="Transl_B-barrel_sf"/>
</dbReference>
<dbReference type="InterPro" id="IPR013842">
    <property type="entry name" value="LepA_CTD"/>
</dbReference>
<evidence type="ECO:0000256" key="5">
    <source>
        <dbReference type="ARBA" id="ARBA00023134"/>
    </source>
</evidence>
<dbReference type="PANTHER" id="PTHR43512">
    <property type="entry name" value="TRANSLATION FACTOR GUF1-RELATED"/>
    <property type="match status" value="1"/>
</dbReference>